<comment type="caution">
    <text evidence="2">The sequence shown here is derived from an EMBL/GenBank/DDBJ whole genome shotgun (WGS) entry which is preliminary data.</text>
</comment>
<dbReference type="AlphaFoldDB" id="A0A5C5RG04"/>
<keyword evidence="3" id="KW-1185">Reference proteome</keyword>
<reference evidence="2 3" key="1">
    <citation type="submission" date="2019-06" db="EMBL/GenBank/DDBJ databases">
        <title>Tsukamurella conjunctivitidis sp. nov., Tsukamurella assacharolytica sp. nov. and Tsukamurella sputae sp. nov. isolated from patients with conjunctivitis, bacteraemia (lymphoma) and respiratory infection (sputum) in Hong Kong.</title>
        <authorList>
            <person name="Teng J.L.L."/>
            <person name="Lee H.H."/>
            <person name="Fong J.Y.H."/>
            <person name="Fok K.M.N."/>
            <person name="Lau S.K.P."/>
            <person name="Woo P.C.Y."/>
        </authorList>
    </citation>
    <scope>NUCLEOTIDE SEQUENCE [LARGE SCALE GENOMIC DNA]</scope>
    <source>
        <strain evidence="2 3">HKU72</strain>
    </source>
</reference>
<feature type="coiled-coil region" evidence="1">
    <location>
        <begin position="22"/>
        <end position="111"/>
    </location>
</feature>
<protein>
    <submittedName>
        <fullName evidence="2">Uncharacterized protein</fullName>
    </submittedName>
</protein>
<dbReference type="Proteomes" id="UP000319375">
    <property type="component" value="Unassembled WGS sequence"/>
</dbReference>
<evidence type="ECO:0000256" key="1">
    <source>
        <dbReference type="SAM" id="Coils"/>
    </source>
</evidence>
<sequence>MAAIEAEYLRFFTPGGKPTGGYRQALQELEAARSTLVDLEEQGRQLDAFVDRRDRLDAVVDDLVGKLEAAREDLRAQEQADHDLQDRREALEQLTRGLAEADLRLARAREAQETRRALVEDIGKRTLALVEVTEHVTSLDAQ</sequence>
<evidence type="ECO:0000313" key="3">
    <source>
        <dbReference type="Proteomes" id="UP000319375"/>
    </source>
</evidence>
<organism evidence="2 3">
    <name type="scientific">Tsukamurella conjunctivitidis</name>
    <dbReference type="NCBI Taxonomy" id="2592068"/>
    <lineage>
        <taxon>Bacteria</taxon>
        <taxon>Bacillati</taxon>
        <taxon>Actinomycetota</taxon>
        <taxon>Actinomycetes</taxon>
        <taxon>Mycobacteriales</taxon>
        <taxon>Tsukamurellaceae</taxon>
        <taxon>Tsukamurella</taxon>
    </lineage>
</organism>
<proteinExistence type="predicted"/>
<feature type="non-terminal residue" evidence="2">
    <location>
        <position position="142"/>
    </location>
</feature>
<accession>A0A5C5RG04</accession>
<keyword evidence="1" id="KW-0175">Coiled coil</keyword>
<evidence type="ECO:0000313" key="2">
    <source>
        <dbReference type="EMBL" id="TWS21740.1"/>
    </source>
</evidence>
<name>A0A5C5RG04_9ACTN</name>
<dbReference type="EMBL" id="VIGX01000180">
    <property type="protein sequence ID" value="TWS21740.1"/>
    <property type="molecule type" value="Genomic_DNA"/>
</dbReference>
<gene>
    <name evidence="2" type="ORF">FK530_24930</name>
</gene>